<dbReference type="SUPFAM" id="SSF53822">
    <property type="entry name" value="Periplasmic binding protein-like I"/>
    <property type="match status" value="1"/>
</dbReference>
<evidence type="ECO:0000259" key="4">
    <source>
        <dbReference type="PROSITE" id="PS50932"/>
    </source>
</evidence>
<keyword evidence="1" id="KW-0805">Transcription regulation</keyword>
<dbReference type="Gene3D" id="1.10.260.40">
    <property type="entry name" value="lambda repressor-like DNA-binding domains"/>
    <property type="match status" value="1"/>
</dbReference>
<comment type="caution">
    <text evidence="5">The sequence shown here is derived from an EMBL/GenBank/DDBJ whole genome shotgun (WGS) entry which is preliminary data.</text>
</comment>
<organism evidence="5 6">
    <name type="scientific">Jatrophihabitans lederbergiae</name>
    <dbReference type="NCBI Taxonomy" id="3075547"/>
    <lineage>
        <taxon>Bacteria</taxon>
        <taxon>Bacillati</taxon>
        <taxon>Actinomycetota</taxon>
        <taxon>Actinomycetes</taxon>
        <taxon>Jatrophihabitantales</taxon>
        <taxon>Jatrophihabitantaceae</taxon>
        <taxon>Jatrophihabitans</taxon>
    </lineage>
</organism>
<evidence type="ECO:0000256" key="1">
    <source>
        <dbReference type="ARBA" id="ARBA00023015"/>
    </source>
</evidence>
<reference evidence="6" key="1">
    <citation type="submission" date="2023-07" db="EMBL/GenBank/DDBJ databases">
        <title>30 novel species of actinomycetes from the DSMZ collection.</title>
        <authorList>
            <person name="Nouioui I."/>
        </authorList>
    </citation>
    <scope>NUCLEOTIDE SEQUENCE [LARGE SCALE GENOMIC DNA]</scope>
    <source>
        <strain evidence="6">DSM 44399</strain>
    </source>
</reference>
<dbReference type="PANTHER" id="PTHR30146:SF153">
    <property type="entry name" value="LACTOSE OPERON REPRESSOR"/>
    <property type="match status" value="1"/>
</dbReference>
<feature type="domain" description="HTH lacI-type" evidence="4">
    <location>
        <begin position="3"/>
        <end position="57"/>
    </location>
</feature>
<dbReference type="Pfam" id="PF13377">
    <property type="entry name" value="Peripla_BP_3"/>
    <property type="match status" value="1"/>
</dbReference>
<dbReference type="RefSeq" id="WP_311424954.1">
    <property type="nucleotide sequence ID" value="NZ_JAVREH010000053.1"/>
</dbReference>
<dbReference type="PROSITE" id="PS00356">
    <property type="entry name" value="HTH_LACI_1"/>
    <property type="match status" value="1"/>
</dbReference>
<keyword evidence="3" id="KW-0804">Transcription</keyword>
<dbReference type="PANTHER" id="PTHR30146">
    <property type="entry name" value="LACI-RELATED TRANSCRIPTIONAL REPRESSOR"/>
    <property type="match status" value="1"/>
</dbReference>
<dbReference type="EMBL" id="JAVREH010000053">
    <property type="protein sequence ID" value="MDT0263810.1"/>
    <property type="molecule type" value="Genomic_DNA"/>
</dbReference>
<evidence type="ECO:0000313" key="5">
    <source>
        <dbReference type="EMBL" id="MDT0263810.1"/>
    </source>
</evidence>
<dbReference type="InterPro" id="IPR046335">
    <property type="entry name" value="LacI/GalR-like_sensor"/>
</dbReference>
<dbReference type="Gene3D" id="3.40.50.2300">
    <property type="match status" value="2"/>
</dbReference>
<dbReference type="CDD" id="cd06267">
    <property type="entry name" value="PBP1_LacI_sugar_binding-like"/>
    <property type="match status" value="1"/>
</dbReference>
<evidence type="ECO:0000256" key="3">
    <source>
        <dbReference type="ARBA" id="ARBA00023163"/>
    </source>
</evidence>
<dbReference type="Proteomes" id="UP001183176">
    <property type="component" value="Unassembled WGS sequence"/>
</dbReference>
<proteinExistence type="predicted"/>
<dbReference type="SMART" id="SM00354">
    <property type="entry name" value="HTH_LACI"/>
    <property type="match status" value="1"/>
</dbReference>
<dbReference type="Pfam" id="PF00356">
    <property type="entry name" value="LacI"/>
    <property type="match status" value="1"/>
</dbReference>
<dbReference type="GO" id="GO:0003677">
    <property type="term" value="F:DNA binding"/>
    <property type="evidence" value="ECO:0007669"/>
    <property type="project" value="UniProtKB-KW"/>
</dbReference>
<name>A0ABU2JFQ9_9ACTN</name>
<dbReference type="InterPro" id="IPR028082">
    <property type="entry name" value="Peripla_BP_I"/>
</dbReference>
<dbReference type="InterPro" id="IPR000843">
    <property type="entry name" value="HTH_LacI"/>
</dbReference>
<keyword evidence="6" id="KW-1185">Reference proteome</keyword>
<dbReference type="InterPro" id="IPR010982">
    <property type="entry name" value="Lambda_DNA-bd_dom_sf"/>
</dbReference>
<protein>
    <submittedName>
        <fullName evidence="5">LacI family DNA-binding transcriptional regulator</fullName>
    </submittedName>
</protein>
<accession>A0ABU2JFQ9</accession>
<sequence length="342" mass="36311">MPSSLKDVAARAGVSVKTVSNVVNGYPFISVATRGRVEAAISELNYRPNASARRLRTGRSGLIALSVPEIDAPYFAELASHIVDAAEQRGWTVLIDKTGGERSHEQLAVAGIRSDLIDGAIASPLSITTADITAIKDTHPLVLLGEKLMRCGVDHVAVDSVAAACEVTEHLIESGGTRVAAIGMRAEDDAESTSALRVQGFRKAMTAAGRPVHEHLIATVHGYYRPDGYAAMRRLLALPDPPDAVVCFNDLLALGAIRAIHDARLRVPADVAVTGFDDIEEARFSTPRLTTIAPDKGALAEAAVDLLARQITGLPPETKPQEVLIPYRLVVRQSTLPGADTA</sequence>
<dbReference type="CDD" id="cd01392">
    <property type="entry name" value="HTH_LacI"/>
    <property type="match status" value="1"/>
</dbReference>
<keyword evidence="2 5" id="KW-0238">DNA-binding</keyword>
<dbReference type="PROSITE" id="PS50932">
    <property type="entry name" value="HTH_LACI_2"/>
    <property type="match status" value="1"/>
</dbReference>
<gene>
    <name evidence="5" type="ORF">RM423_20765</name>
</gene>
<evidence type="ECO:0000313" key="6">
    <source>
        <dbReference type="Proteomes" id="UP001183176"/>
    </source>
</evidence>
<dbReference type="SUPFAM" id="SSF47413">
    <property type="entry name" value="lambda repressor-like DNA-binding domains"/>
    <property type="match status" value="1"/>
</dbReference>
<evidence type="ECO:0000256" key="2">
    <source>
        <dbReference type="ARBA" id="ARBA00023125"/>
    </source>
</evidence>